<dbReference type="InterPro" id="IPR001128">
    <property type="entry name" value="Cyt_P450"/>
</dbReference>
<protein>
    <recommendedName>
        <fullName evidence="13">Cytochrome P450 monooxygenase CYP63</fullName>
    </recommendedName>
</protein>
<dbReference type="InterPro" id="IPR002401">
    <property type="entry name" value="Cyt_P450_E_grp-I"/>
</dbReference>
<proteinExistence type="inferred from homology"/>
<dbReference type="PANTHER" id="PTHR24287:SF1">
    <property type="entry name" value="P450, PUTATIVE (EUROFUNG)-RELATED"/>
    <property type="match status" value="1"/>
</dbReference>
<reference evidence="11 12" key="1">
    <citation type="submission" date="2018-02" db="EMBL/GenBank/DDBJ databases">
        <title>Genome sequence of the basidiomycete white-rot fungus Phlebia centrifuga.</title>
        <authorList>
            <person name="Granchi Z."/>
            <person name="Peng M."/>
            <person name="de Vries R.P."/>
            <person name="Hilden K."/>
            <person name="Makela M.R."/>
            <person name="Grigoriev I."/>
            <person name="Riley R."/>
        </authorList>
    </citation>
    <scope>NUCLEOTIDE SEQUENCE [LARGE SCALE GENOMIC DNA]</scope>
    <source>
        <strain evidence="11 12">FBCC195</strain>
    </source>
</reference>
<dbReference type="STRING" id="98765.A0A2R6NUW3"/>
<sequence length="590" mass="67726">MHHPYSRYRVRLFWDFSRILFVPSLLFYAILSATRVRLGLLAAPTYLAFLFLAGYTRNLFVQTEQARKAYRVGGRLPPQVVGKWPGNFDIMLKLAKAARTRYIGDIYLDFFEEYKCTTLNLRLLWTDMIITMDEEHIKFVLATGFNHFWRGRRQKERLETFLGDGIFNRDDEHRALARPYFARDRTSDFELFEKYSLATISVAAQSAIAGVPVEVQDLYSRFSIDSAAEFLFGEHLDTLHGSLPVAGKSAMSVKGSATDDDFGSFVQAFERSQEITTNRARRGYFWPVKEIFKDEAVPHADVISRYLEPIVSRALAHKSTMKRAGLHASADQNTFLEYLTDSTEDPKVIRDQLLNILLASRDTTSCLLTYVTYFMAMHPQVTRKMRAEVLEHCGRHGAPTFDNIKSLRYVHAVINETLRLFPPVPINIRESRENGVLLPNSDPTYPDPDPQPLYFPGSTIVMYFPMHAQRNKALWGPDADEFDPDRWLDERLRKYTDNPMMYTPFSGGPRICLGQNYARNEASYFLVRLLQEFDTFTLASDVQPEGSLPPSEWKTGRGRQPMEKIWPAYAMTLFVKGGLWIRLGKAADGN</sequence>
<dbReference type="OrthoDB" id="1470350at2759"/>
<evidence type="ECO:0000256" key="5">
    <source>
        <dbReference type="ARBA" id="ARBA00023002"/>
    </source>
</evidence>
<keyword evidence="12" id="KW-1185">Reference proteome</keyword>
<gene>
    <name evidence="11" type="ORF">PHLCEN_2v8082</name>
</gene>
<keyword evidence="10" id="KW-0812">Transmembrane</keyword>
<dbReference type="Proteomes" id="UP000186601">
    <property type="component" value="Unassembled WGS sequence"/>
</dbReference>
<dbReference type="GO" id="GO:0005506">
    <property type="term" value="F:iron ion binding"/>
    <property type="evidence" value="ECO:0007669"/>
    <property type="project" value="InterPro"/>
</dbReference>
<accession>A0A2R6NUW3</accession>
<dbReference type="PRINTS" id="PR00463">
    <property type="entry name" value="EP450I"/>
</dbReference>
<keyword evidence="3 8" id="KW-0349">Heme</keyword>
<evidence type="ECO:0000256" key="3">
    <source>
        <dbReference type="ARBA" id="ARBA00022617"/>
    </source>
</evidence>
<feature type="transmembrane region" description="Helical" evidence="10">
    <location>
        <begin position="12"/>
        <end position="31"/>
    </location>
</feature>
<dbReference type="PANTHER" id="PTHR24287">
    <property type="entry name" value="P450, PUTATIVE (EUROFUNG)-RELATED"/>
    <property type="match status" value="1"/>
</dbReference>
<dbReference type="PROSITE" id="PS00086">
    <property type="entry name" value="CYTOCHROME_P450"/>
    <property type="match status" value="1"/>
</dbReference>
<evidence type="ECO:0000256" key="10">
    <source>
        <dbReference type="SAM" id="Phobius"/>
    </source>
</evidence>
<evidence type="ECO:0000256" key="2">
    <source>
        <dbReference type="ARBA" id="ARBA00010617"/>
    </source>
</evidence>
<evidence type="ECO:0000256" key="1">
    <source>
        <dbReference type="ARBA" id="ARBA00001971"/>
    </source>
</evidence>
<keyword evidence="6 8" id="KW-0408">Iron</keyword>
<name>A0A2R6NUW3_9APHY</name>
<evidence type="ECO:0000256" key="9">
    <source>
        <dbReference type="RuleBase" id="RU000461"/>
    </source>
</evidence>
<evidence type="ECO:0008006" key="13">
    <source>
        <dbReference type="Google" id="ProtNLM"/>
    </source>
</evidence>
<comment type="cofactor">
    <cofactor evidence="1 8">
        <name>heme</name>
        <dbReference type="ChEBI" id="CHEBI:30413"/>
    </cofactor>
</comment>
<dbReference type="Pfam" id="PF00067">
    <property type="entry name" value="p450"/>
    <property type="match status" value="1"/>
</dbReference>
<dbReference type="GO" id="GO:0020037">
    <property type="term" value="F:heme binding"/>
    <property type="evidence" value="ECO:0007669"/>
    <property type="project" value="InterPro"/>
</dbReference>
<dbReference type="InterPro" id="IPR036396">
    <property type="entry name" value="Cyt_P450_sf"/>
</dbReference>
<keyword evidence="10" id="KW-1133">Transmembrane helix</keyword>
<evidence type="ECO:0000313" key="11">
    <source>
        <dbReference type="EMBL" id="PSR77093.1"/>
    </source>
</evidence>
<evidence type="ECO:0000256" key="6">
    <source>
        <dbReference type="ARBA" id="ARBA00023004"/>
    </source>
</evidence>
<dbReference type="GO" id="GO:0004497">
    <property type="term" value="F:monooxygenase activity"/>
    <property type="evidence" value="ECO:0007669"/>
    <property type="project" value="UniProtKB-KW"/>
</dbReference>
<evidence type="ECO:0000256" key="8">
    <source>
        <dbReference type="PIRSR" id="PIRSR602401-1"/>
    </source>
</evidence>
<dbReference type="GO" id="GO:0016705">
    <property type="term" value="F:oxidoreductase activity, acting on paired donors, with incorporation or reduction of molecular oxygen"/>
    <property type="evidence" value="ECO:0007669"/>
    <property type="project" value="InterPro"/>
</dbReference>
<keyword evidence="10" id="KW-0472">Membrane</keyword>
<dbReference type="InterPro" id="IPR017972">
    <property type="entry name" value="Cyt_P450_CS"/>
</dbReference>
<comment type="caution">
    <text evidence="11">The sequence shown here is derived from an EMBL/GenBank/DDBJ whole genome shotgun (WGS) entry which is preliminary data.</text>
</comment>
<evidence type="ECO:0000256" key="4">
    <source>
        <dbReference type="ARBA" id="ARBA00022723"/>
    </source>
</evidence>
<dbReference type="PRINTS" id="PR00385">
    <property type="entry name" value="P450"/>
</dbReference>
<evidence type="ECO:0000256" key="7">
    <source>
        <dbReference type="ARBA" id="ARBA00023033"/>
    </source>
</evidence>
<keyword evidence="4 8" id="KW-0479">Metal-binding</keyword>
<evidence type="ECO:0000313" key="12">
    <source>
        <dbReference type="Proteomes" id="UP000186601"/>
    </source>
</evidence>
<feature type="transmembrane region" description="Helical" evidence="10">
    <location>
        <begin position="38"/>
        <end position="55"/>
    </location>
</feature>
<dbReference type="AlphaFoldDB" id="A0A2R6NUW3"/>
<dbReference type="Gene3D" id="1.10.630.10">
    <property type="entry name" value="Cytochrome P450"/>
    <property type="match status" value="1"/>
</dbReference>
<feature type="binding site" description="axial binding residue" evidence="8">
    <location>
        <position position="512"/>
    </location>
    <ligand>
        <name>heme</name>
        <dbReference type="ChEBI" id="CHEBI:30413"/>
    </ligand>
    <ligandPart>
        <name>Fe</name>
        <dbReference type="ChEBI" id="CHEBI:18248"/>
    </ligandPart>
</feature>
<organism evidence="11 12">
    <name type="scientific">Hermanssonia centrifuga</name>
    <dbReference type="NCBI Taxonomy" id="98765"/>
    <lineage>
        <taxon>Eukaryota</taxon>
        <taxon>Fungi</taxon>
        <taxon>Dikarya</taxon>
        <taxon>Basidiomycota</taxon>
        <taxon>Agaricomycotina</taxon>
        <taxon>Agaricomycetes</taxon>
        <taxon>Polyporales</taxon>
        <taxon>Meruliaceae</taxon>
        <taxon>Hermanssonia</taxon>
    </lineage>
</organism>
<dbReference type="InterPro" id="IPR047146">
    <property type="entry name" value="Cyt_P450_E_CYP52_fungi"/>
</dbReference>
<dbReference type="EMBL" id="MLYV02000814">
    <property type="protein sequence ID" value="PSR77093.1"/>
    <property type="molecule type" value="Genomic_DNA"/>
</dbReference>
<keyword evidence="7 9" id="KW-0503">Monooxygenase</keyword>
<comment type="similarity">
    <text evidence="2 9">Belongs to the cytochrome P450 family.</text>
</comment>
<keyword evidence="5 9" id="KW-0560">Oxidoreductase</keyword>
<dbReference type="SUPFAM" id="SSF48264">
    <property type="entry name" value="Cytochrome P450"/>
    <property type="match status" value="1"/>
</dbReference>